<proteinExistence type="predicted"/>
<name>G7VBF8_9CREN</name>
<reference evidence="1 2" key="1">
    <citation type="journal article" date="2012" name="J. Bacteriol.">
        <title>Complete genome sequence of strain 1860, a crenarchaeon of the genus pyrobaculum able to grow with various electron acceptors.</title>
        <authorList>
            <person name="Mardanov A.V."/>
            <person name="Gumerov V.M."/>
            <person name="Slobodkina G.B."/>
            <person name="Beletsky A.V."/>
            <person name="Bonch-Osmolovskaya E.A."/>
            <person name="Ravin N.V."/>
            <person name="Skryabin K.G."/>
        </authorList>
    </citation>
    <scope>NUCLEOTIDE SEQUENCE [LARGE SCALE GENOMIC DNA]</scope>
    <source>
        <strain evidence="1 2">1860</strain>
    </source>
</reference>
<sequence length="112" mass="12931">MRYYVRTDKPAVPGNSGSAFNPLFEILRRPREALGGSEPYPPFNPLFEIHAVLEAKLKSRTQLSILFLRYSRACARSRGVRRGLSILFLRYRIIRRQACVTRLDTPPFQSSF</sequence>
<evidence type="ECO:0000313" key="2">
    <source>
        <dbReference type="Proteomes" id="UP000005867"/>
    </source>
</evidence>
<gene>
    <name evidence="1" type="ORF">P186_0947</name>
</gene>
<evidence type="ECO:0000313" key="1">
    <source>
        <dbReference type="EMBL" id="AET32388.1"/>
    </source>
</evidence>
<dbReference type="BioCyc" id="PSP1104324:GJSN-927-MONOMER"/>
<dbReference type="AlphaFoldDB" id="G7VBF8"/>
<dbReference type="HOGENOM" id="CLU_2140299_0_0_2"/>
<dbReference type="EMBL" id="CP003098">
    <property type="protein sequence ID" value="AET32388.1"/>
    <property type="molecule type" value="Genomic_DNA"/>
</dbReference>
<accession>G7VBF8</accession>
<organism evidence="1 2">
    <name type="scientific">Pyrobaculum ferrireducens</name>
    <dbReference type="NCBI Taxonomy" id="1104324"/>
    <lineage>
        <taxon>Archaea</taxon>
        <taxon>Thermoproteota</taxon>
        <taxon>Thermoprotei</taxon>
        <taxon>Thermoproteales</taxon>
        <taxon>Thermoproteaceae</taxon>
        <taxon>Pyrobaculum</taxon>
    </lineage>
</organism>
<dbReference type="KEGG" id="pyr:P186_0947"/>
<keyword evidence="2" id="KW-1185">Reference proteome</keyword>
<dbReference type="Proteomes" id="UP000005867">
    <property type="component" value="Chromosome"/>
</dbReference>
<protein>
    <submittedName>
        <fullName evidence="1">Uncharacterized protein</fullName>
    </submittedName>
</protein>